<reference evidence="3" key="1">
    <citation type="submission" date="2019-08" db="EMBL/GenBank/DDBJ databases">
        <authorList>
            <person name="Kucharzyk K."/>
            <person name="Murdoch R.W."/>
            <person name="Higgins S."/>
            <person name="Loffler F."/>
        </authorList>
    </citation>
    <scope>NUCLEOTIDE SEQUENCE</scope>
</reference>
<feature type="transmembrane region" description="Helical" evidence="1">
    <location>
        <begin position="169"/>
        <end position="190"/>
    </location>
</feature>
<feature type="transmembrane region" description="Helical" evidence="1">
    <location>
        <begin position="81"/>
        <end position="99"/>
    </location>
</feature>
<dbReference type="AlphaFoldDB" id="A0A644YWY6"/>
<dbReference type="CDD" id="cd17355">
    <property type="entry name" value="MFS_YcxA_like"/>
    <property type="match status" value="1"/>
</dbReference>
<accession>A0A644YWY6</accession>
<sequence>MAEKKSKLFYGWWIVIAGALISGAGVGILINCSGVFIKPVTEAMGYSRGGFTLYTTIQSIVAMISVPIYGEIFRRFSIRKVMFIAATYCCTVYFCLSFATQLWHFYVLGVLYGLANSCITIMAVGTLVNRWFFERKGLAAGLAFAGSGVTAAIMAKVTTAVIVAHGWRWGYRVQALVAYALLFIATVFIVRDKPEDIGLVPFGAEKKMVNGAPPVLLGMTRAKALKTSTFYIMAAGFFFNSMIGMGINPHIVACLGDLGYSVTFAATIFSTVMVIMMIGKVSLGAAFDKIGPVKAGFTVGFVLLMSSVLLYNAGLGTGVAWAFAGFFGFGYATLSVPYSYLTSEIFGDREFSGIYSISTMLSSAGGAVGPVLSGYLFDLTGSYKLVLMLYAICSVAVILLLVTAAKQGKARGYATAE</sequence>
<dbReference type="PANTHER" id="PTHR11360:SF290">
    <property type="entry name" value="MONOCARBOXYLATE MFS PERMEASE"/>
    <property type="match status" value="1"/>
</dbReference>
<dbReference type="SUPFAM" id="SSF103473">
    <property type="entry name" value="MFS general substrate transporter"/>
    <property type="match status" value="1"/>
</dbReference>
<dbReference type="InterPro" id="IPR050327">
    <property type="entry name" value="Proton-linked_MCT"/>
</dbReference>
<feature type="transmembrane region" description="Helical" evidence="1">
    <location>
        <begin position="49"/>
        <end position="69"/>
    </location>
</feature>
<name>A0A644YWY6_9ZZZZ</name>
<keyword evidence="1" id="KW-1133">Transmembrane helix</keyword>
<keyword evidence="1" id="KW-0472">Membrane</keyword>
<evidence type="ECO:0000313" key="3">
    <source>
        <dbReference type="EMBL" id="MPM30973.1"/>
    </source>
</evidence>
<dbReference type="GO" id="GO:0022857">
    <property type="term" value="F:transmembrane transporter activity"/>
    <property type="evidence" value="ECO:0007669"/>
    <property type="project" value="InterPro"/>
</dbReference>
<feature type="transmembrane region" description="Helical" evidence="1">
    <location>
        <begin position="229"/>
        <end position="247"/>
    </location>
</feature>
<organism evidence="3">
    <name type="scientific">bioreactor metagenome</name>
    <dbReference type="NCBI Taxonomy" id="1076179"/>
    <lineage>
        <taxon>unclassified sequences</taxon>
        <taxon>metagenomes</taxon>
        <taxon>ecological metagenomes</taxon>
    </lineage>
</organism>
<feature type="transmembrane region" description="Helical" evidence="1">
    <location>
        <begin position="105"/>
        <end position="128"/>
    </location>
</feature>
<feature type="domain" description="Major facilitator superfamily (MFS) profile" evidence="2">
    <location>
        <begin position="11"/>
        <end position="409"/>
    </location>
</feature>
<keyword evidence="1" id="KW-0812">Transmembrane</keyword>
<comment type="caution">
    <text evidence="3">The sequence shown here is derived from an EMBL/GenBank/DDBJ whole genome shotgun (WGS) entry which is preliminary data.</text>
</comment>
<feature type="transmembrane region" description="Helical" evidence="1">
    <location>
        <begin position="12"/>
        <end position="37"/>
    </location>
</feature>
<feature type="transmembrane region" description="Helical" evidence="1">
    <location>
        <begin position="140"/>
        <end position="163"/>
    </location>
</feature>
<proteinExistence type="predicted"/>
<dbReference type="Gene3D" id="1.20.1250.20">
    <property type="entry name" value="MFS general substrate transporter like domains"/>
    <property type="match status" value="2"/>
</dbReference>
<feature type="transmembrane region" description="Helical" evidence="1">
    <location>
        <begin position="259"/>
        <end position="283"/>
    </location>
</feature>
<feature type="transmembrane region" description="Helical" evidence="1">
    <location>
        <begin position="295"/>
        <end position="313"/>
    </location>
</feature>
<dbReference type="Pfam" id="PF07690">
    <property type="entry name" value="MFS_1"/>
    <property type="match status" value="1"/>
</dbReference>
<dbReference type="InterPro" id="IPR011701">
    <property type="entry name" value="MFS"/>
</dbReference>
<dbReference type="InterPro" id="IPR036259">
    <property type="entry name" value="MFS_trans_sf"/>
</dbReference>
<dbReference type="InterPro" id="IPR020846">
    <property type="entry name" value="MFS_dom"/>
</dbReference>
<evidence type="ECO:0000256" key="1">
    <source>
        <dbReference type="SAM" id="Phobius"/>
    </source>
</evidence>
<feature type="transmembrane region" description="Helical" evidence="1">
    <location>
        <begin position="383"/>
        <end position="402"/>
    </location>
</feature>
<dbReference type="PANTHER" id="PTHR11360">
    <property type="entry name" value="MONOCARBOXYLATE TRANSPORTER"/>
    <property type="match status" value="1"/>
</dbReference>
<evidence type="ECO:0000259" key="2">
    <source>
        <dbReference type="PROSITE" id="PS50850"/>
    </source>
</evidence>
<feature type="transmembrane region" description="Helical" evidence="1">
    <location>
        <begin position="319"/>
        <end position="341"/>
    </location>
</feature>
<dbReference type="EMBL" id="VSSQ01005943">
    <property type="protein sequence ID" value="MPM30973.1"/>
    <property type="molecule type" value="Genomic_DNA"/>
</dbReference>
<feature type="transmembrane region" description="Helical" evidence="1">
    <location>
        <begin position="353"/>
        <end position="377"/>
    </location>
</feature>
<dbReference type="PROSITE" id="PS50850">
    <property type="entry name" value="MFS"/>
    <property type="match status" value="1"/>
</dbReference>
<gene>
    <name evidence="3" type="ORF">SDC9_77526</name>
</gene>
<protein>
    <recommendedName>
        <fullName evidence="2">Major facilitator superfamily (MFS) profile domain-containing protein</fullName>
    </recommendedName>
</protein>